<evidence type="ECO:0000256" key="1">
    <source>
        <dbReference type="SAM" id="SignalP"/>
    </source>
</evidence>
<dbReference type="Proteomes" id="UP000309673">
    <property type="component" value="Unassembled WGS sequence"/>
</dbReference>
<evidence type="ECO:0000313" key="3">
    <source>
        <dbReference type="EMBL" id="TJY42775.1"/>
    </source>
</evidence>
<dbReference type="InterPro" id="IPR003343">
    <property type="entry name" value="Big_2"/>
</dbReference>
<accession>A0A4U0FD80</accession>
<reference evidence="3 4" key="1">
    <citation type="submission" date="2019-04" db="EMBL/GenBank/DDBJ databases">
        <title>Cohnella sp. nov., isolated from soil.</title>
        <authorList>
            <person name="Kim W."/>
        </authorList>
    </citation>
    <scope>NUCLEOTIDE SEQUENCE [LARGE SCALE GENOMIC DNA]</scope>
    <source>
        <strain evidence="3 4">CAU 1483</strain>
    </source>
</reference>
<protein>
    <recommendedName>
        <fullName evidence="2">BIG2 domain-containing protein</fullName>
    </recommendedName>
</protein>
<feature type="domain" description="BIG2" evidence="2">
    <location>
        <begin position="308"/>
        <end position="394"/>
    </location>
</feature>
<dbReference type="AlphaFoldDB" id="A0A4U0FD80"/>
<evidence type="ECO:0000259" key="2">
    <source>
        <dbReference type="SMART" id="SM00635"/>
    </source>
</evidence>
<dbReference type="OrthoDB" id="503324at2"/>
<feature type="domain" description="BIG2" evidence="2">
    <location>
        <begin position="398"/>
        <end position="479"/>
    </location>
</feature>
<feature type="signal peptide" evidence="1">
    <location>
        <begin position="1"/>
        <end position="33"/>
    </location>
</feature>
<dbReference type="EMBL" id="SUPK01000003">
    <property type="protein sequence ID" value="TJY42775.1"/>
    <property type="molecule type" value="Genomic_DNA"/>
</dbReference>
<keyword evidence="4" id="KW-1185">Reference proteome</keyword>
<feature type="domain" description="BIG2" evidence="2">
    <location>
        <begin position="496"/>
        <end position="569"/>
    </location>
</feature>
<feature type="chain" id="PRO_5020734117" description="BIG2 domain-containing protein" evidence="1">
    <location>
        <begin position="34"/>
        <end position="739"/>
    </location>
</feature>
<keyword evidence="1" id="KW-0732">Signal</keyword>
<organism evidence="3 4">
    <name type="scientific">Cohnella pontilimi</name>
    <dbReference type="NCBI Taxonomy" id="2564100"/>
    <lineage>
        <taxon>Bacteria</taxon>
        <taxon>Bacillati</taxon>
        <taxon>Bacillota</taxon>
        <taxon>Bacilli</taxon>
        <taxon>Bacillales</taxon>
        <taxon>Paenibacillaceae</taxon>
        <taxon>Cohnella</taxon>
    </lineage>
</organism>
<evidence type="ECO:0000313" key="4">
    <source>
        <dbReference type="Proteomes" id="UP000309673"/>
    </source>
</evidence>
<feature type="domain" description="BIG2" evidence="2">
    <location>
        <begin position="36"/>
        <end position="121"/>
    </location>
</feature>
<gene>
    <name evidence="3" type="ORF">E5161_08000</name>
</gene>
<feature type="domain" description="BIG2" evidence="2">
    <location>
        <begin position="657"/>
        <end position="737"/>
    </location>
</feature>
<proteinExistence type="predicted"/>
<dbReference type="SUPFAM" id="SSF49373">
    <property type="entry name" value="Invasin/intimin cell-adhesion fragments"/>
    <property type="match status" value="4"/>
</dbReference>
<name>A0A4U0FD80_9BACL</name>
<feature type="domain" description="BIG2" evidence="2">
    <location>
        <begin position="131"/>
        <end position="212"/>
    </location>
</feature>
<dbReference type="SMART" id="SM00635">
    <property type="entry name" value="BID_2"/>
    <property type="match status" value="8"/>
</dbReference>
<feature type="domain" description="BIG2" evidence="2">
    <location>
        <begin position="231"/>
        <end position="304"/>
    </location>
</feature>
<dbReference type="Gene3D" id="2.60.40.1080">
    <property type="match status" value="8"/>
</dbReference>
<feature type="domain" description="BIG2" evidence="2">
    <location>
        <begin position="573"/>
        <end position="653"/>
    </location>
</feature>
<sequence>MNTRYGTKSVKRWIGALLIALLVANAAAGLVSAEETVNSIELQGAPSSPIQLYVDDAAVNLTVWAYIDGSSVARNVTADALWTSSSSAVKVDRGVLTATGSATGVTITAKYKTKTATATVNADYVFGALKLQSSGADAADQMNIKLDATLSLDAIRIENDGSTGVSVKDSAQWVTSNSSVATVSRGVISLLNPGTVTITAKYKGRADSVVLTVTSPYKSLDIKRGGSRVSAPIELEVGGDNVELEAAATWQDGTSAPSVSDVAVWTTSNASVLKVDKGVLTTVGAGSAVVTAKRYGVSDAVTVYVRTPYEAIKLTSARTLSFTLYGAPIQVNATVAKGTEAPIDVSTTAVWQVADPMIAVVDVSSSGVFVKPKSVGSTKVTVTYKGLSKDLAVTVYPSITTVDIPTDRLNLFEGETVTLPIVKGTNIAGDTLDISKLVVWKSSDESIVSMADGKLKAIKTGTVTLTAEVENEPNQPKKADTIQVEVHKNVLALIPDNDYVSIVTGSETDLPKVKLTYTDGDEADISDKIEWKSSSANLLIKAGKMKGLLPGAMTLTGTYLKKTVTVKVQVEEKFVSFDIVPRSIALTLNRSQPIKVTATTVSGKKVNLSSRIDWTASAGNKVQVKGASVKGLAEGSGKLTATVQGKILEIPFTVTAKLVKLKSSDSSLSLKAGETDTVKIEAVYENGKTIDVTKTAVWTSNNRKVATAEGGVVKAAGKGSASIKAEYQGKAITIRITVK</sequence>
<comment type="caution">
    <text evidence="3">The sequence shown here is derived from an EMBL/GenBank/DDBJ whole genome shotgun (WGS) entry which is preliminary data.</text>
</comment>
<dbReference type="InterPro" id="IPR008964">
    <property type="entry name" value="Invasin/intimin_cell_adhesion"/>
</dbReference>
<dbReference type="RefSeq" id="WP_136777194.1">
    <property type="nucleotide sequence ID" value="NZ_SUPK01000003.1"/>
</dbReference>